<dbReference type="Gene3D" id="2.60.60.20">
    <property type="entry name" value="PLAT/LH2 domain"/>
    <property type="match status" value="1"/>
</dbReference>
<proteinExistence type="evidence at transcript level"/>
<evidence type="ECO:0000256" key="5">
    <source>
        <dbReference type="ARBA" id="ARBA00022989"/>
    </source>
</evidence>
<dbReference type="AlphaFoldDB" id="B4DZ18"/>
<dbReference type="Pfam" id="PF06409">
    <property type="entry name" value="NPIP"/>
    <property type="match status" value="1"/>
</dbReference>
<organism evidence="13">
    <name type="scientific">Homo sapiens</name>
    <name type="common">Human</name>
    <dbReference type="NCBI Taxonomy" id="9606"/>
    <lineage>
        <taxon>Eukaryota</taxon>
        <taxon>Metazoa</taxon>
        <taxon>Chordata</taxon>
        <taxon>Craniata</taxon>
        <taxon>Vertebrata</taxon>
        <taxon>Euteleostomi</taxon>
        <taxon>Mammalia</taxon>
        <taxon>Eutheria</taxon>
        <taxon>Euarchontoglires</taxon>
        <taxon>Primates</taxon>
        <taxon>Haplorrhini</taxon>
        <taxon>Catarrhini</taxon>
        <taxon>Hominidae</taxon>
        <taxon>Homo</taxon>
    </lineage>
</organism>
<evidence type="ECO:0000256" key="6">
    <source>
        <dbReference type="ARBA" id="ARBA00023136"/>
    </source>
</evidence>
<evidence type="ECO:0000256" key="4">
    <source>
        <dbReference type="ARBA" id="ARBA00022737"/>
    </source>
</evidence>
<dbReference type="MEROPS" id="P02.036"/>
<keyword evidence="4" id="KW-0677">Repeat</keyword>
<feature type="domain" description="GAIN-B" evidence="12">
    <location>
        <begin position="12"/>
        <end position="210"/>
    </location>
</feature>
<feature type="transmembrane region" description="Helical" evidence="10">
    <location>
        <begin position="468"/>
        <end position="491"/>
    </location>
</feature>
<evidence type="ECO:0000256" key="10">
    <source>
        <dbReference type="SAM" id="Phobius"/>
    </source>
</evidence>
<dbReference type="PeptideAtlas" id="B4DZ18"/>
<keyword evidence="3 10" id="KW-0812">Transmembrane</keyword>
<name>B4DZ18_HUMAN</name>
<dbReference type="PANTHER" id="PTHR46730:SF3">
    <property type="entry name" value="POLYCYSTIN-1"/>
    <property type="match status" value="1"/>
</dbReference>
<feature type="transmembrane region" description="Helical" evidence="10">
    <location>
        <begin position="222"/>
        <end position="242"/>
    </location>
</feature>
<evidence type="ECO:0000256" key="9">
    <source>
        <dbReference type="SAM" id="MobiDB-lite"/>
    </source>
</evidence>
<evidence type="ECO:0000259" key="11">
    <source>
        <dbReference type="PROSITE" id="PS50095"/>
    </source>
</evidence>
<dbReference type="SMART" id="SM00308">
    <property type="entry name" value="LH2"/>
    <property type="match status" value="1"/>
</dbReference>
<dbReference type="EMBL" id="AK302708">
    <property type="protein sequence ID" value="BAG63930.1"/>
    <property type="molecule type" value="mRNA"/>
</dbReference>
<dbReference type="CDD" id="cd01752">
    <property type="entry name" value="PLAT_polycystin"/>
    <property type="match status" value="1"/>
</dbReference>
<evidence type="ECO:0000256" key="1">
    <source>
        <dbReference type="ARBA" id="ARBA00004370"/>
    </source>
</evidence>
<dbReference type="PROSITE" id="PS50221">
    <property type="entry name" value="GAIN_B"/>
    <property type="match status" value="1"/>
</dbReference>
<dbReference type="GO" id="GO:0016020">
    <property type="term" value="C:membrane"/>
    <property type="evidence" value="ECO:0007669"/>
    <property type="project" value="UniProtKB-SubCell"/>
</dbReference>
<comment type="similarity">
    <text evidence="2">Belongs to the polycystin family.</text>
</comment>
<evidence type="ECO:0000256" key="7">
    <source>
        <dbReference type="ARBA" id="ARBA00023157"/>
    </source>
</evidence>
<accession>B4DZ18</accession>
<dbReference type="PROSITE" id="PS50095">
    <property type="entry name" value="PLAT"/>
    <property type="match status" value="1"/>
</dbReference>
<evidence type="ECO:0000256" key="3">
    <source>
        <dbReference type="ARBA" id="ARBA00022692"/>
    </source>
</evidence>
<feature type="transmembrane region" description="Helical" evidence="10">
    <location>
        <begin position="427"/>
        <end position="448"/>
    </location>
</feature>
<dbReference type="SMART" id="SM00303">
    <property type="entry name" value="GPS"/>
    <property type="match status" value="1"/>
</dbReference>
<reference evidence="13" key="1">
    <citation type="submission" date="2007-10" db="EMBL/GenBank/DDBJ databases">
        <title>NEDO human cDNA sequencing project focused on splicing variants.</title>
        <authorList>
            <person name="Wakamatsu A."/>
            <person name="Yamamoto J."/>
            <person name="Kimura K."/>
            <person name="Ishii S."/>
            <person name="Watanabe K."/>
            <person name="Sugiyama A."/>
            <person name="Murakawa K."/>
            <person name="Kaida T."/>
            <person name="Tsuchiya K."/>
            <person name="Fukuzumi Y."/>
            <person name="Kumagai A."/>
            <person name="Oishi Y."/>
            <person name="Yamamoto S."/>
            <person name="Ono Y."/>
            <person name="Komori Y."/>
            <person name="Yamazaki M."/>
            <person name="Kisu Y."/>
            <person name="Nishikawa T."/>
            <person name="Sugano S."/>
            <person name="Nomura N."/>
            <person name="Isogai T."/>
        </authorList>
    </citation>
    <scope>NUCLEOTIDE SEQUENCE</scope>
    <source>
        <tissue evidence="13">Testis</tissue>
    </source>
</reference>
<dbReference type="PANTHER" id="PTHR46730">
    <property type="entry name" value="POLYCYSTIN-1"/>
    <property type="match status" value="1"/>
</dbReference>
<dbReference type="InterPro" id="IPR054697">
    <property type="entry name" value="NPIP_N"/>
</dbReference>
<evidence type="ECO:0000259" key="12">
    <source>
        <dbReference type="PROSITE" id="PS50221"/>
    </source>
</evidence>
<feature type="domain" description="PLAT" evidence="11">
    <location>
        <begin position="265"/>
        <end position="379"/>
    </location>
</feature>
<protein>
    <submittedName>
        <fullName evidence="13">cDNA FLJ56864, highly similar to Polycystin-1</fullName>
    </submittedName>
</protein>
<evidence type="ECO:0000256" key="2">
    <source>
        <dbReference type="ARBA" id="ARBA00007200"/>
    </source>
</evidence>
<dbReference type="InterPro" id="IPR000203">
    <property type="entry name" value="GPS"/>
</dbReference>
<dbReference type="InterPro" id="IPR001024">
    <property type="entry name" value="PLAT/LH2_dom"/>
</dbReference>
<keyword evidence="7" id="KW-1015">Disulfide bond</keyword>
<evidence type="ECO:0000313" key="13">
    <source>
        <dbReference type="EMBL" id="BAG63930.1"/>
    </source>
</evidence>
<comment type="subcellular location">
    <subcellularLocation>
        <location evidence="1">Membrane</location>
    </subcellularLocation>
</comment>
<feature type="region of interest" description="Disordered" evidence="9">
    <location>
        <begin position="708"/>
        <end position="728"/>
    </location>
</feature>
<dbReference type="InterPro" id="IPR036392">
    <property type="entry name" value="PLAT/LH2_dom_sf"/>
</dbReference>
<evidence type="ECO:0000256" key="8">
    <source>
        <dbReference type="PROSITE-ProRule" id="PRU00152"/>
    </source>
</evidence>
<dbReference type="InterPro" id="IPR000434">
    <property type="entry name" value="PC1"/>
</dbReference>
<dbReference type="FunFam" id="2.60.60.20:FF:000012">
    <property type="entry name" value="polycystin-1 isoform X2"/>
    <property type="match status" value="1"/>
</dbReference>
<dbReference type="Pfam" id="PF01477">
    <property type="entry name" value="PLAT"/>
    <property type="match status" value="1"/>
</dbReference>
<dbReference type="PRINTS" id="PR00500">
    <property type="entry name" value="POLYCYSTIN1"/>
</dbReference>
<comment type="caution">
    <text evidence="8">Lacks conserved residue(s) required for the propagation of feature annotation.</text>
</comment>
<keyword evidence="5 10" id="KW-1133">Transmembrane helix</keyword>
<keyword evidence="6 10" id="KW-0472">Membrane</keyword>
<sequence>MAFQTQAGAQIPIERLASERAITVKVPNNSDWAARGHRSSANSVVVQPQASVGAVVTLDSSNPAAVLHLQLNYTLLDGRYLSEEPEPYLAVYLHSEPRPNEHNCSASRRIRPESLQGADHRPYTFFISPGTRDPVGSYRLNLSSHFRLSALEVSVGLYTSLCQYFSEEDVVWRTEGLLPLEETSPRQAVCLTRHLTAFGASLFVPPSHVRFVFPEPTADVNYIVMLTCAVCLVTYMVMAAILHKLDQLDASRGRAIPFCGQRGRFKYEILVKTGWGRGSGTTAHVGIMLYGVDSRSGHRHLDGDRAFHRNSLDIFRIATPHSLGSVWKIRVWHDKGLSPAWFLQHVIIRDLQTAHSTFFLVNDWLSVETEANGGLVEKEVLAASHAALLRFRRLLVAELQCGFFDKHIWLSIWDRPPRSCFTRIQRATCCVLLICLFLGANAVWYGAVGDSAYSTGHVSRLSPLSVDTVAVGLVSSVVVYPVYLAILFLFWMSRSKVAGSPSPTPAGQQVLDIDSCLDSSVLDSSFLTFSGLHAEVINTLADHRHRGTDFGGSPWLLIITVFLRSYKFAISLCTTYLWVINTLADHRHRGTDFGGSPWLLIITVFLRSYKFAISLCTTYLCVSFLKTIFPSQNGHDGSTDVQQRARRSNRRRQEGIKIVLEDIFTLWRQVETKVRAKIRKMKVTTKVNRHDKINGKRKTAKEHLRKLSMKEREHGEKERQVSEAEENGKLDMKEIHTYMEMFQRAQALRRRAEDYYRCKITPSARKPLCNRGQFQMRALNDAQLSWFLCGLCTFKSCRVL</sequence>
<dbReference type="InterPro" id="IPR057244">
    <property type="entry name" value="GAIN_B"/>
</dbReference>
<dbReference type="InterPro" id="IPR042060">
    <property type="entry name" value="PLAT_polycystin1"/>
</dbReference>
<dbReference type="SUPFAM" id="SSF49723">
    <property type="entry name" value="Lipase/lipooxygenase domain (PLAT/LH2 domain)"/>
    <property type="match status" value="1"/>
</dbReference>